<dbReference type="RefSeq" id="WP_301725871.1">
    <property type="nucleotide sequence ID" value="NZ_JAUJWW010000002.1"/>
</dbReference>
<sequence length="100" mass="11958">MFKFVFKLLGSAVLFKAGSQLQSYLLKPSDFEKNLERLDQEDWFEELRKDFRYDHIIRHNSKVRKVIGDAKSLAKLLASKEEQEKFTELVQQEYIKLMEK</sequence>
<accession>A0ABT8MQB1</accession>
<dbReference type="Proteomes" id="UP001172054">
    <property type="component" value="Unassembled WGS sequence"/>
</dbReference>
<comment type="caution">
    <text evidence="1">The sequence shown here is derived from an EMBL/GenBank/DDBJ whole genome shotgun (WGS) entry which is preliminary data.</text>
</comment>
<dbReference type="EMBL" id="JAUJWW010000002">
    <property type="protein sequence ID" value="MDN7227082.1"/>
    <property type="molecule type" value="Genomic_DNA"/>
</dbReference>
<proteinExistence type="predicted"/>
<keyword evidence="2" id="KW-1185">Reference proteome</keyword>
<protein>
    <submittedName>
        <fullName evidence="1">Uncharacterized protein</fullName>
    </submittedName>
</protein>
<name>A0ABT8MQB1_9BACL</name>
<gene>
    <name evidence="1" type="ORF">QWY15_07190</name>
</gene>
<evidence type="ECO:0000313" key="1">
    <source>
        <dbReference type="EMBL" id="MDN7227082.1"/>
    </source>
</evidence>
<evidence type="ECO:0000313" key="2">
    <source>
        <dbReference type="Proteomes" id="UP001172054"/>
    </source>
</evidence>
<organism evidence="1 2">
    <name type="scientific">Planococcus liqunii</name>
    <dbReference type="NCBI Taxonomy" id="3058394"/>
    <lineage>
        <taxon>Bacteria</taxon>
        <taxon>Bacillati</taxon>
        <taxon>Bacillota</taxon>
        <taxon>Bacilli</taxon>
        <taxon>Bacillales</taxon>
        <taxon>Caryophanaceae</taxon>
        <taxon>Planococcus</taxon>
    </lineage>
</organism>
<reference evidence="1 2" key="1">
    <citation type="submission" date="2023-06" db="EMBL/GenBank/DDBJ databases">
        <title>Novel species in genus Planococcus.</title>
        <authorList>
            <person name="Ning S."/>
        </authorList>
    </citation>
    <scope>NUCLEOTIDE SEQUENCE [LARGE SCALE GENOMIC DNA]</scope>
    <source>
        <strain evidence="1 2">N064</strain>
    </source>
</reference>